<name>C0G9H6_9HYPH</name>
<dbReference type="GO" id="GO:0003677">
    <property type="term" value="F:DNA binding"/>
    <property type="evidence" value="ECO:0007669"/>
    <property type="project" value="UniProtKB-KW"/>
</dbReference>
<dbReference type="PANTHER" id="PTHR43537">
    <property type="entry name" value="TRANSCRIPTIONAL REGULATOR, GNTR FAMILY"/>
    <property type="match status" value="1"/>
</dbReference>
<accession>C0G9H6</accession>
<sequence>MILYNGGGRCNGSRLDKGFGMTESEQNPMERKRGSGVRMVYDLLRDEILDLKLAPGSPIDEVQLAERFGMSRTPIREALVRLSSEGLVETLPNRSTMVSNIDFLNMHTFFDALVLMYRVTTRLAAQYHRPEDLRIIHELQAQFTAAVDAQNALGMIATNAAFHAAIADAGRNAYFTGLFNRLLDEGRRIMRLYYQSYDDRLPRRFVEEHEEIIAAIEARDVAQADRLGKIHAEQIVEQVRKLFERKAVLDIEL</sequence>
<evidence type="ECO:0000259" key="4">
    <source>
        <dbReference type="PROSITE" id="PS50949"/>
    </source>
</evidence>
<dbReference type="Gene3D" id="1.20.120.530">
    <property type="entry name" value="GntR ligand-binding domain-like"/>
    <property type="match status" value="1"/>
</dbReference>
<dbReference type="SMART" id="SM00345">
    <property type="entry name" value="HTH_GNTR"/>
    <property type="match status" value="1"/>
</dbReference>
<dbReference type="PANTHER" id="PTHR43537:SF53">
    <property type="entry name" value="HTH-TYPE TRANSCRIPTIONAL REPRESSOR NANR"/>
    <property type="match status" value="1"/>
</dbReference>
<dbReference type="PROSITE" id="PS50949">
    <property type="entry name" value="HTH_GNTR"/>
    <property type="match status" value="1"/>
</dbReference>
<dbReference type="InterPro" id="IPR008920">
    <property type="entry name" value="TF_FadR/GntR_C"/>
</dbReference>
<feature type="domain" description="HTH gntR-type" evidence="4">
    <location>
        <begin position="34"/>
        <end position="101"/>
    </location>
</feature>
<dbReference type="PRINTS" id="PR00035">
    <property type="entry name" value="HTHGNTR"/>
</dbReference>
<evidence type="ECO:0000313" key="5">
    <source>
        <dbReference type="EMBL" id="EEH13590.1"/>
    </source>
</evidence>
<dbReference type="EMBL" id="ACJD01000006">
    <property type="protein sequence ID" value="EEH13590.1"/>
    <property type="molecule type" value="Genomic_DNA"/>
</dbReference>
<proteinExistence type="predicted"/>
<protein>
    <submittedName>
        <fullName evidence="5">GntR family transcriptional regulator</fullName>
    </submittedName>
</protein>
<dbReference type="Proteomes" id="UP000003678">
    <property type="component" value="Unassembled WGS sequence"/>
</dbReference>
<dbReference type="Pfam" id="PF00392">
    <property type="entry name" value="GntR"/>
    <property type="match status" value="1"/>
</dbReference>
<dbReference type="InterPro" id="IPR036390">
    <property type="entry name" value="WH_DNA-bd_sf"/>
</dbReference>
<dbReference type="AlphaFoldDB" id="C0G9H6"/>
<gene>
    <name evidence="5" type="ORF">BCETI_6000548</name>
</gene>
<keyword evidence="2" id="KW-0238">DNA-binding</keyword>
<dbReference type="Pfam" id="PF07729">
    <property type="entry name" value="FCD"/>
    <property type="match status" value="1"/>
</dbReference>
<reference evidence="5 6" key="1">
    <citation type="submission" date="2009-03" db="EMBL/GenBank/DDBJ databases">
        <authorList>
            <person name="Setubal J.C."/>
            <person name="Boyle S."/>
            <person name="Crasta O.R."/>
            <person name="Gillespie J.J."/>
            <person name="Kenyon R.W."/>
            <person name="Lu J."/>
            <person name="Mane S."/>
            <person name="Nagrani S."/>
            <person name="Shallom J.M."/>
            <person name="Shallom S."/>
            <person name="Shukla M."/>
            <person name="Snyder E.E."/>
            <person name="Sobral B.W."/>
            <person name="Wattam A.R."/>
            <person name="Will R."/>
            <person name="Williams K."/>
            <person name="Yoo H."/>
            <person name="Bruce D.H."/>
            <person name="Detter C."/>
            <person name="Munk C."/>
            <person name="Brettin T.S."/>
            <person name="Ficht T."/>
        </authorList>
    </citation>
    <scope>NUCLEOTIDE SEQUENCE [LARGE SCALE GENOMIC DNA]</scope>
    <source>
        <strain evidence="5 6">Cudo</strain>
    </source>
</reference>
<dbReference type="SMART" id="SM00895">
    <property type="entry name" value="FCD"/>
    <property type="match status" value="1"/>
</dbReference>
<organism evidence="5 6">
    <name type="scientific">Brucella ceti str. Cudo</name>
    <dbReference type="NCBI Taxonomy" id="595497"/>
    <lineage>
        <taxon>Bacteria</taxon>
        <taxon>Pseudomonadati</taxon>
        <taxon>Pseudomonadota</taxon>
        <taxon>Alphaproteobacteria</taxon>
        <taxon>Hyphomicrobiales</taxon>
        <taxon>Brucellaceae</taxon>
        <taxon>Brucella/Ochrobactrum group</taxon>
        <taxon>Brucella</taxon>
    </lineage>
</organism>
<evidence type="ECO:0000256" key="1">
    <source>
        <dbReference type="ARBA" id="ARBA00023015"/>
    </source>
</evidence>
<dbReference type="SUPFAM" id="SSF46785">
    <property type="entry name" value="Winged helix' DNA-binding domain"/>
    <property type="match status" value="1"/>
</dbReference>
<keyword evidence="3" id="KW-0804">Transcription</keyword>
<comment type="caution">
    <text evidence="5">The sequence shown here is derived from an EMBL/GenBank/DDBJ whole genome shotgun (WGS) entry which is preliminary data.</text>
</comment>
<keyword evidence="1" id="KW-0805">Transcription regulation</keyword>
<evidence type="ECO:0000256" key="2">
    <source>
        <dbReference type="ARBA" id="ARBA00023125"/>
    </source>
</evidence>
<dbReference type="Gene3D" id="1.10.10.10">
    <property type="entry name" value="Winged helix-like DNA-binding domain superfamily/Winged helix DNA-binding domain"/>
    <property type="match status" value="1"/>
</dbReference>
<dbReference type="CDD" id="cd07377">
    <property type="entry name" value="WHTH_GntR"/>
    <property type="match status" value="1"/>
</dbReference>
<dbReference type="SUPFAM" id="SSF48008">
    <property type="entry name" value="GntR ligand-binding domain-like"/>
    <property type="match status" value="1"/>
</dbReference>
<evidence type="ECO:0000313" key="6">
    <source>
        <dbReference type="Proteomes" id="UP000003678"/>
    </source>
</evidence>
<dbReference type="InterPro" id="IPR000524">
    <property type="entry name" value="Tscrpt_reg_HTH_GntR"/>
</dbReference>
<dbReference type="InterPro" id="IPR011711">
    <property type="entry name" value="GntR_C"/>
</dbReference>
<evidence type="ECO:0000256" key="3">
    <source>
        <dbReference type="ARBA" id="ARBA00023163"/>
    </source>
</evidence>
<dbReference type="GO" id="GO:0003700">
    <property type="term" value="F:DNA-binding transcription factor activity"/>
    <property type="evidence" value="ECO:0007669"/>
    <property type="project" value="InterPro"/>
</dbReference>
<dbReference type="InterPro" id="IPR036388">
    <property type="entry name" value="WH-like_DNA-bd_sf"/>
</dbReference>